<gene>
    <name evidence="1" type="ORF">NJ959_21375</name>
</gene>
<evidence type="ECO:0000313" key="1">
    <source>
        <dbReference type="EMBL" id="MCP2730983.1"/>
    </source>
</evidence>
<protein>
    <recommendedName>
        <fullName evidence="3">DUF4351 domain-containing protein</fullName>
    </recommendedName>
</protein>
<accession>A0AAE3GWC4</accession>
<evidence type="ECO:0000313" key="2">
    <source>
        <dbReference type="Proteomes" id="UP001204953"/>
    </source>
</evidence>
<dbReference type="RefSeq" id="WP_254013731.1">
    <property type="nucleotide sequence ID" value="NZ_JAMZMM010000265.1"/>
</dbReference>
<organism evidence="1 2">
    <name type="scientific">Limnofasciculus baicalensis BBK-W-15</name>
    <dbReference type="NCBI Taxonomy" id="2699891"/>
    <lineage>
        <taxon>Bacteria</taxon>
        <taxon>Bacillati</taxon>
        <taxon>Cyanobacteriota</taxon>
        <taxon>Cyanophyceae</taxon>
        <taxon>Coleofasciculales</taxon>
        <taxon>Coleofasciculaceae</taxon>
        <taxon>Limnofasciculus</taxon>
        <taxon>Limnofasciculus baicalensis</taxon>
    </lineage>
</organism>
<dbReference type="AlphaFoldDB" id="A0AAE3GWC4"/>
<dbReference type="EMBL" id="JAMZMM010000265">
    <property type="protein sequence ID" value="MCP2730983.1"/>
    <property type="molecule type" value="Genomic_DNA"/>
</dbReference>
<proteinExistence type="predicted"/>
<name>A0AAE3GWC4_9CYAN</name>
<keyword evidence="2" id="KW-1185">Reference proteome</keyword>
<dbReference type="Proteomes" id="UP001204953">
    <property type="component" value="Unassembled WGS sequence"/>
</dbReference>
<reference evidence="1" key="1">
    <citation type="submission" date="2022-06" db="EMBL/GenBank/DDBJ databases">
        <title>New cyanobacteria of genus Symplocastrum in benthos of Lake Baikal.</title>
        <authorList>
            <person name="Sorokovikova E."/>
            <person name="Tikhonova I."/>
            <person name="Krasnopeev A."/>
            <person name="Evseev P."/>
            <person name="Gladkikh A."/>
            <person name="Belykh O."/>
        </authorList>
    </citation>
    <scope>NUCLEOTIDE SEQUENCE</scope>
    <source>
        <strain evidence="1">BBK-W-15</strain>
    </source>
</reference>
<evidence type="ECO:0008006" key="3">
    <source>
        <dbReference type="Google" id="ProtNLM"/>
    </source>
</evidence>
<comment type="caution">
    <text evidence="1">The sequence shown here is derived from an EMBL/GenBank/DDBJ whole genome shotgun (WGS) entry which is preliminary data.</text>
</comment>
<sequence length="107" mass="12011">MPYITSVERIGIRKGLEQGLEQGQITKGQEDIIRILEVRLKNIPPQLRTLIGFIKDQEVLGTLLVQVVTLQSVEAFLEVASQYVTPDELELARKEQSSDESTDEPSC</sequence>